<keyword evidence="5 8" id="KW-0378">Hydrolase</keyword>
<dbReference type="GO" id="GO:0052717">
    <property type="term" value="F:tRNA-specific adenosine-34 deaminase activity"/>
    <property type="evidence" value="ECO:0007669"/>
    <property type="project" value="UniProtKB-UniRule"/>
</dbReference>
<comment type="catalytic activity">
    <reaction evidence="7 8">
        <text>adenosine(34) in tRNA + H2O + H(+) = inosine(34) in tRNA + NH4(+)</text>
        <dbReference type="Rhea" id="RHEA:43168"/>
        <dbReference type="Rhea" id="RHEA-COMP:10373"/>
        <dbReference type="Rhea" id="RHEA-COMP:10374"/>
        <dbReference type="ChEBI" id="CHEBI:15377"/>
        <dbReference type="ChEBI" id="CHEBI:15378"/>
        <dbReference type="ChEBI" id="CHEBI:28938"/>
        <dbReference type="ChEBI" id="CHEBI:74411"/>
        <dbReference type="ChEBI" id="CHEBI:82852"/>
        <dbReference type="EC" id="3.5.4.33"/>
    </reaction>
</comment>
<comment type="similarity">
    <text evidence="1">Belongs to the cytidine and deoxycytidylate deaminase family. ADAT2 subfamily.</text>
</comment>
<dbReference type="InterPro" id="IPR016193">
    <property type="entry name" value="Cytidine_deaminase-like"/>
</dbReference>
<evidence type="ECO:0000256" key="5">
    <source>
        <dbReference type="ARBA" id="ARBA00022801"/>
    </source>
</evidence>
<dbReference type="Gene3D" id="3.40.140.10">
    <property type="entry name" value="Cytidine Deaminase, domain 2"/>
    <property type="match status" value="1"/>
</dbReference>
<dbReference type="AlphaFoldDB" id="A0A7X1AYL5"/>
<proteinExistence type="inferred from homology"/>
<accession>A0A7X1AYL5</accession>
<dbReference type="CDD" id="cd01285">
    <property type="entry name" value="nucleoside_deaminase"/>
    <property type="match status" value="1"/>
</dbReference>
<evidence type="ECO:0000313" key="11">
    <source>
        <dbReference type="Proteomes" id="UP000525652"/>
    </source>
</evidence>
<evidence type="ECO:0000256" key="6">
    <source>
        <dbReference type="ARBA" id="ARBA00022833"/>
    </source>
</evidence>
<dbReference type="EMBL" id="JACHVA010000052">
    <property type="protein sequence ID" value="MBC2601318.1"/>
    <property type="molecule type" value="Genomic_DNA"/>
</dbReference>
<keyword evidence="3 8" id="KW-0819">tRNA processing</keyword>
<evidence type="ECO:0000256" key="2">
    <source>
        <dbReference type="ARBA" id="ARBA00011738"/>
    </source>
</evidence>
<sequence length="144" mass="15340">MSLAYNQALEAWKADEVPVGAVVVVDGEIVASAHNEVESTGDPTAHAEILAITQAASFLGDQRLNAMTLYVTKEPCPMCSGAMIMSRVGRVVFGISDPKMGFLGGAGDVREVSTLNHYPIVTSGVLSEECHALLQAFFAEKRKK</sequence>
<dbReference type="PANTHER" id="PTHR11079:SF202">
    <property type="entry name" value="TRNA-SPECIFIC ADENOSINE DEAMINASE"/>
    <property type="match status" value="1"/>
</dbReference>
<dbReference type="InterPro" id="IPR058535">
    <property type="entry name" value="MafB19-deam"/>
</dbReference>
<evidence type="ECO:0000256" key="3">
    <source>
        <dbReference type="ARBA" id="ARBA00022694"/>
    </source>
</evidence>
<comment type="function">
    <text evidence="8">Catalyzes the deamination of adenosine to inosine at the wobble position 34 of tRNA(Arg2).</text>
</comment>
<dbReference type="SUPFAM" id="SSF53927">
    <property type="entry name" value="Cytidine deaminase-like"/>
    <property type="match status" value="1"/>
</dbReference>
<name>A0A7X1AYL5_9BACT</name>
<evidence type="ECO:0000313" key="10">
    <source>
        <dbReference type="EMBL" id="MBC2601318.1"/>
    </source>
</evidence>
<dbReference type="InterPro" id="IPR028883">
    <property type="entry name" value="tRNA_aden_deaminase"/>
</dbReference>
<comment type="cofactor">
    <cofactor evidence="8">
        <name>Zn(2+)</name>
        <dbReference type="ChEBI" id="CHEBI:29105"/>
    </cofactor>
    <text evidence="8">Binds 1 zinc ion per subunit.</text>
</comment>
<keyword evidence="6 8" id="KW-0862">Zinc</keyword>
<dbReference type="Proteomes" id="UP000525652">
    <property type="component" value="Unassembled WGS sequence"/>
</dbReference>
<feature type="domain" description="CMP/dCMP-type deaminase" evidence="9">
    <location>
        <begin position="1"/>
        <end position="106"/>
    </location>
</feature>
<dbReference type="InterPro" id="IPR016192">
    <property type="entry name" value="APOBEC/CMP_deaminase_Zn-bd"/>
</dbReference>
<dbReference type="Pfam" id="PF14437">
    <property type="entry name" value="MafB19-deam"/>
    <property type="match status" value="1"/>
</dbReference>
<reference evidence="10 11" key="1">
    <citation type="submission" date="2020-07" db="EMBL/GenBank/DDBJ databases">
        <authorList>
            <person name="Feng X."/>
        </authorList>
    </citation>
    <scope>NUCLEOTIDE SEQUENCE [LARGE SCALE GENOMIC DNA]</scope>
    <source>
        <strain evidence="10 11">JCM14086</strain>
    </source>
</reference>
<keyword evidence="11" id="KW-1185">Reference proteome</keyword>
<dbReference type="EC" id="3.5.4.33" evidence="8"/>
<organism evidence="10 11">
    <name type="scientific">Puniceicoccus vermicola</name>
    <dbReference type="NCBI Taxonomy" id="388746"/>
    <lineage>
        <taxon>Bacteria</taxon>
        <taxon>Pseudomonadati</taxon>
        <taxon>Verrucomicrobiota</taxon>
        <taxon>Opitutia</taxon>
        <taxon>Puniceicoccales</taxon>
        <taxon>Puniceicoccaceae</taxon>
        <taxon>Puniceicoccus</taxon>
    </lineage>
</organism>
<dbReference type="PANTHER" id="PTHR11079">
    <property type="entry name" value="CYTOSINE DEAMINASE FAMILY MEMBER"/>
    <property type="match status" value="1"/>
</dbReference>
<evidence type="ECO:0000256" key="1">
    <source>
        <dbReference type="ARBA" id="ARBA00010669"/>
    </source>
</evidence>
<evidence type="ECO:0000256" key="8">
    <source>
        <dbReference type="HAMAP-Rule" id="MF_00972"/>
    </source>
</evidence>
<dbReference type="PROSITE" id="PS51747">
    <property type="entry name" value="CYT_DCMP_DEAMINASES_2"/>
    <property type="match status" value="1"/>
</dbReference>
<dbReference type="InterPro" id="IPR002125">
    <property type="entry name" value="CMP_dCMP_dom"/>
</dbReference>
<dbReference type="HAMAP" id="MF_00972">
    <property type="entry name" value="tRNA_aden_deaminase"/>
    <property type="match status" value="1"/>
</dbReference>
<gene>
    <name evidence="8" type="primary">tadA</name>
    <name evidence="10" type="ORF">H5P30_05965</name>
</gene>
<comment type="subunit">
    <text evidence="2 8">Homodimer.</text>
</comment>
<evidence type="ECO:0000256" key="4">
    <source>
        <dbReference type="ARBA" id="ARBA00022723"/>
    </source>
</evidence>
<protein>
    <recommendedName>
        <fullName evidence="8">tRNA-specific adenosine deaminase</fullName>
        <ecNumber evidence="8">3.5.4.33</ecNumber>
    </recommendedName>
</protein>
<evidence type="ECO:0000259" key="9">
    <source>
        <dbReference type="PROSITE" id="PS51747"/>
    </source>
</evidence>
<dbReference type="GO" id="GO:0002100">
    <property type="term" value="P:tRNA wobble adenosine to inosine editing"/>
    <property type="evidence" value="ECO:0007669"/>
    <property type="project" value="UniProtKB-UniRule"/>
</dbReference>
<feature type="binding site" evidence="8">
    <location>
        <position position="76"/>
    </location>
    <ligand>
        <name>Zn(2+)</name>
        <dbReference type="ChEBI" id="CHEBI:29105"/>
        <note>catalytic</note>
    </ligand>
</feature>
<comment type="caution">
    <text evidence="10">The sequence shown here is derived from an EMBL/GenBank/DDBJ whole genome shotgun (WGS) entry which is preliminary data.</text>
</comment>
<keyword evidence="4 8" id="KW-0479">Metal-binding</keyword>
<dbReference type="GO" id="GO:0008270">
    <property type="term" value="F:zinc ion binding"/>
    <property type="evidence" value="ECO:0007669"/>
    <property type="project" value="UniProtKB-UniRule"/>
</dbReference>
<feature type="active site" description="Proton donor" evidence="8">
    <location>
        <position position="48"/>
    </location>
</feature>
<feature type="binding site" evidence="8">
    <location>
        <position position="79"/>
    </location>
    <ligand>
        <name>Zn(2+)</name>
        <dbReference type="ChEBI" id="CHEBI:29105"/>
        <note>catalytic</note>
    </ligand>
</feature>
<dbReference type="PROSITE" id="PS00903">
    <property type="entry name" value="CYT_DCMP_DEAMINASES_1"/>
    <property type="match status" value="1"/>
</dbReference>
<evidence type="ECO:0000256" key="7">
    <source>
        <dbReference type="ARBA" id="ARBA00048045"/>
    </source>
</evidence>
<feature type="binding site" evidence="8">
    <location>
        <position position="46"/>
    </location>
    <ligand>
        <name>Zn(2+)</name>
        <dbReference type="ChEBI" id="CHEBI:29105"/>
        <note>catalytic</note>
    </ligand>
</feature>